<keyword evidence="2" id="KW-1185">Reference proteome</keyword>
<evidence type="ECO:0000313" key="2">
    <source>
        <dbReference type="Proteomes" id="UP001217417"/>
    </source>
</evidence>
<sequence>MLCDCPWRVRFKKQLNGSWILTQLVDQHERHQLEGLNPLAYPENRPMTPEAKETMISALQVSSAPLSTIGSIVNTSYGPSLLDSDVYNRT</sequence>
<accession>A0AAD7QPQ1</accession>
<dbReference type="EMBL" id="JARPMG010000007">
    <property type="protein sequence ID" value="KAJ8099223.1"/>
    <property type="molecule type" value="Genomic_DNA"/>
</dbReference>
<gene>
    <name evidence="1" type="ORF">POJ06DRAFT_282311</name>
</gene>
<dbReference type="Proteomes" id="UP001217417">
    <property type="component" value="Unassembled WGS sequence"/>
</dbReference>
<reference evidence="1" key="1">
    <citation type="submission" date="2023-03" db="EMBL/GenBank/DDBJ databases">
        <title>Near-Complete genome sequence of Lipomyces tetrasporous NRRL Y-64009, an oleaginous yeast capable of growing on lignocellulosic hydrolysates.</title>
        <authorList>
            <consortium name="Lawrence Berkeley National Laboratory"/>
            <person name="Jagtap S.S."/>
            <person name="Liu J.-J."/>
            <person name="Walukiewicz H.E."/>
            <person name="Pangilinan J."/>
            <person name="Lipzen A."/>
            <person name="Ahrendt S."/>
            <person name="Koriabine M."/>
            <person name="Cobaugh K."/>
            <person name="Salamov A."/>
            <person name="Yoshinaga Y."/>
            <person name="Ng V."/>
            <person name="Daum C."/>
            <person name="Grigoriev I.V."/>
            <person name="Slininger P.J."/>
            <person name="Dien B.S."/>
            <person name="Jin Y.-S."/>
            <person name="Rao C.V."/>
        </authorList>
    </citation>
    <scope>NUCLEOTIDE SEQUENCE</scope>
    <source>
        <strain evidence="1">NRRL Y-64009</strain>
    </source>
</reference>
<protein>
    <submittedName>
        <fullName evidence="1">Uncharacterized protein</fullName>
    </submittedName>
</protein>
<dbReference type="AlphaFoldDB" id="A0AAD7QPQ1"/>
<comment type="caution">
    <text evidence="1">The sequence shown here is derived from an EMBL/GenBank/DDBJ whole genome shotgun (WGS) entry which is preliminary data.</text>
</comment>
<proteinExistence type="predicted"/>
<evidence type="ECO:0000313" key="1">
    <source>
        <dbReference type="EMBL" id="KAJ8099223.1"/>
    </source>
</evidence>
<dbReference type="RefSeq" id="XP_056042673.1">
    <property type="nucleotide sequence ID" value="XM_056190019.1"/>
</dbReference>
<organism evidence="1 2">
    <name type="scientific">Lipomyces tetrasporus</name>
    <dbReference type="NCBI Taxonomy" id="54092"/>
    <lineage>
        <taxon>Eukaryota</taxon>
        <taxon>Fungi</taxon>
        <taxon>Dikarya</taxon>
        <taxon>Ascomycota</taxon>
        <taxon>Saccharomycotina</taxon>
        <taxon>Lipomycetes</taxon>
        <taxon>Lipomycetales</taxon>
        <taxon>Lipomycetaceae</taxon>
        <taxon>Lipomyces</taxon>
    </lineage>
</organism>
<dbReference type="GeneID" id="80885185"/>
<name>A0AAD7QPQ1_9ASCO</name>